<dbReference type="PANTHER" id="PTHR11079:SF202">
    <property type="entry name" value="TRNA-SPECIFIC ADENOSINE DEAMINASE"/>
    <property type="match status" value="1"/>
</dbReference>
<dbReference type="EC" id="3.5.4.33" evidence="8"/>
<comment type="subunit">
    <text evidence="2 8">Homodimer.</text>
</comment>
<reference evidence="10" key="1">
    <citation type="submission" date="2020-01" db="EMBL/GenBank/DDBJ databases">
        <authorList>
            <person name="Meier V. D."/>
            <person name="Meier V D."/>
        </authorList>
    </citation>
    <scope>NUCLEOTIDE SEQUENCE</scope>
    <source>
        <strain evidence="10">HLG_WM_MAG_10</strain>
    </source>
</reference>
<comment type="similarity">
    <text evidence="1">Belongs to the cytidine and deoxycytidylate deaminase family. ADAT2 subfamily.</text>
</comment>
<dbReference type="SUPFAM" id="SSF53927">
    <property type="entry name" value="Cytidine deaminase-like"/>
    <property type="match status" value="1"/>
</dbReference>
<feature type="binding site" evidence="8">
    <location>
        <position position="56"/>
    </location>
    <ligand>
        <name>Zn(2+)</name>
        <dbReference type="ChEBI" id="CHEBI:29105"/>
        <note>catalytic</note>
    </ligand>
</feature>
<dbReference type="GO" id="GO:0052717">
    <property type="term" value="F:tRNA-specific adenosine-34 deaminase activity"/>
    <property type="evidence" value="ECO:0007669"/>
    <property type="project" value="UniProtKB-UniRule"/>
</dbReference>
<dbReference type="GO" id="GO:0008270">
    <property type="term" value="F:zinc ion binding"/>
    <property type="evidence" value="ECO:0007669"/>
    <property type="project" value="UniProtKB-UniRule"/>
</dbReference>
<feature type="binding site" evidence="8">
    <location>
        <position position="89"/>
    </location>
    <ligand>
        <name>Zn(2+)</name>
        <dbReference type="ChEBI" id="CHEBI:29105"/>
        <note>catalytic</note>
    </ligand>
</feature>
<dbReference type="Gene3D" id="3.40.140.10">
    <property type="entry name" value="Cytidine Deaminase, domain 2"/>
    <property type="match status" value="1"/>
</dbReference>
<dbReference type="PROSITE" id="PS00903">
    <property type="entry name" value="CYT_DCMP_DEAMINASES_1"/>
    <property type="match status" value="1"/>
</dbReference>
<dbReference type="EMBL" id="CACVAQ010000478">
    <property type="protein sequence ID" value="CAA6829293.1"/>
    <property type="molecule type" value="Genomic_DNA"/>
</dbReference>
<keyword evidence="4 8" id="KW-0479">Metal-binding</keyword>
<evidence type="ECO:0000256" key="1">
    <source>
        <dbReference type="ARBA" id="ARBA00010669"/>
    </source>
</evidence>
<feature type="binding site" evidence="8">
    <location>
        <position position="86"/>
    </location>
    <ligand>
        <name>Zn(2+)</name>
        <dbReference type="ChEBI" id="CHEBI:29105"/>
        <note>catalytic</note>
    </ligand>
</feature>
<keyword evidence="6 8" id="KW-0862">Zinc</keyword>
<dbReference type="Pfam" id="PF14437">
    <property type="entry name" value="MafB19-deam"/>
    <property type="match status" value="1"/>
</dbReference>
<feature type="active site" description="Proton donor" evidence="8">
    <location>
        <position position="58"/>
    </location>
</feature>
<evidence type="ECO:0000256" key="4">
    <source>
        <dbReference type="ARBA" id="ARBA00022723"/>
    </source>
</evidence>
<dbReference type="CDD" id="cd01285">
    <property type="entry name" value="nucleoside_deaminase"/>
    <property type="match status" value="1"/>
</dbReference>
<dbReference type="InterPro" id="IPR016193">
    <property type="entry name" value="Cytidine_deaminase-like"/>
</dbReference>
<name>A0A6S6UMF9_9BACT</name>
<feature type="domain" description="CMP/dCMP-type deaminase" evidence="9">
    <location>
        <begin position="5"/>
        <end position="115"/>
    </location>
</feature>
<dbReference type="HAMAP" id="MF_00972">
    <property type="entry name" value="tRNA_aden_deaminase"/>
    <property type="match status" value="1"/>
</dbReference>
<evidence type="ECO:0000256" key="6">
    <source>
        <dbReference type="ARBA" id="ARBA00022833"/>
    </source>
</evidence>
<keyword evidence="3 8" id="KW-0819">tRNA processing</keyword>
<dbReference type="PANTHER" id="PTHR11079">
    <property type="entry name" value="CYTOSINE DEAMINASE FAMILY MEMBER"/>
    <property type="match status" value="1"/>
</dbReference>
<evidence type="ECO:0000256" key="7">
    <source>
        <dbReference type="ARBA" id="ARBA00048045"/>
    </source>
</evidence>
<protein>
    <recommendedName>
        <fullName evidence="8">tRNA-specific adenosine deaminase</fullName>
        <ecNumber evidence="8">3.5.4.33</ecNumber>
    </recommendedName>
</protein>
<comment type="function">
    <text evidence="8">Catalyzes the deamination of adenosine to inosine at the wobble position 34 of tRNA(Arg2).</text>
</comment>
<dbReference type="InterPro" id="IPR028883">
    <property type="entry name" value="tRNA_aden_deaminase"/>
</dbReference>
<gene>
    <name evidence="8" type="primary">tadA</name>
    <name evidence="10" type="ORF">HELGO_WM24124</name>
</gene>
<evidence type="ECO:0000256" key="8">
    <source>
        <dbReference type="HAMAP-Rule" id="MF_00972"/>
    </source>
</evidence>
<dbReference type="InterPro" id="IPR002125">
    <property type="entry name" value="CMP_dCMP_dom"/>
</dbReference>
<accession>A0A6S6UMF9</accession>
<sequence>MFSVFSHEYYMKEALKEAQKAALLDEIPVGAVVVCNQQIIARAHNWTEHLTDVTAHAEILAITAASKYLDNKYLQKCSLYVTLEPCVMCTGALAWAQLGELFIGASDSKRGFNKLAPNALHPKTKVSSGILEEECAALMTNFFARKRS</sequence>
<evidence type="ECO:0000313" key="10">
    <source>
        <dbReference type="EMBL" id="CAA6829293.1"/>
    </source>
</evidence>
<evidence type="ECO:0000259" key="9">
    <source>
        <dbReference type="PROSITE" id="PS51747"/>
    </source>
</evidence>
<evidence type="ECO:0000256" key="3">
    <source>
        <dbReference type="ARBA" id="ARBA00022694"/>
    </source>
</evidence>
<dbReference type="InterPro" id="IPR058535">
    <property type="entry name" value="MafB19-deam"/>
</dbReference>
<comment type="cofactor">
    <cofactor evidence="8">
        <name>Zn(2+)</name>
        <dbReference type="ChEBI" id="CHEBI:29105"/>
    </cofactor>
    <text evidence="8">Binds 1 zinc ion per subunit.</text>
</comment>
<dbReference type="GO" id="GO:0002100">
    <property type="term" value="P:tRNA wobble adenosine to inosine editing"/>
    <property type="evidence" value="ECO:0007669"/>
    <property type="project" value="UniProtKB-UniRule"/>
</dbReference>
<evidence type="ECO:0000256" key="2">
    <source>
        <dbReference type="ARBA" id="ARBA00011738"/>
    </source>
</evidence>
<dbReference type="AlphaFoldDB" id="A0A6S6UMF9"/>
<organism evidence="10">
    <name type="scientific">uncultured Aureispira sp</name>
    <dbReference type="NCBI Taxonomy" id="1331704"/>
    <lineage>
        <taxon>Bacteria</taxon>
        <taxon>Pseudomonadati</taxon>
        <taxon>Bacteroidota</taxon>
        <taxon>Saprospiria</taxon>
        <taxon>Saprospirales</taxon>
        <taxon>Saprospiraceae</taxon>
        <taxon>Aureispira</taxon>
        <taxon>environmental samples</taxon>
    </lineage>
</organism>
<keyword evidence="5 8" id="KW-0378">Hydrolase</keyword>
<comment type="catalytic activity">
    <reaction evidence="7 8">
        <text>adenosine(34) in tRNA + H2O + H(+) = inosine(34) in tRNA + NH4(+)</text>
        <dbReference type="Rhea" id="RHEA:43168"/>
        <dbReference type="Rhea" id="RHEA-COMP:10373"/>
        <dbReference type="Rhea" id="RHEA-COMP:10374"/>
        <dbReference type="ChEBI" id="CHEBI:15377"/>
        <dbReference type="ChEBI" id="CHEBI:15378"/>
        <dbReference type="ChEBI" id="CHEBI:28938"/>
        <dbReference type="ChEBI" id="CHEBI:74411"/>
        <dbReference type="ChEBI" id="CHEBI:82852"/>
        <dbReference type="EC" id="3.5.4.33"/>
    </reaction>
</comment>
<dbReference type="InterPro" id="IPR016192">
    <property type="entry name" value="APOBEC/CMP_deaminase_Zn-bd"/>
</dbReference>
<proteinExistence type="inferred from homology"/>
<evidence type="ECO:0000256" key="5">
    <source>
        <dbReference type="ARBA" id="ARBA00022801"/>
    </source>
</evidence>
<dbReference type="PROSITE" id="PS51747">
    <property type="entry name" value="CYT_DCMP_DEAMINASES_2"/>
    <property type="match status" value="1"/>
</dbReference>